<dbReference type="InterPro" id="IPR036259">
    <property type="entry name" value="MFS_trans_sf"/>
</dbReference>
<dbReference type="InterPro" id="IPR017972">
    <property type="entry name" value="Cyt_P450_CS"/>
</dbReference>
<keyword evidence="4 10" id="KW-0812">Transmembrane</keyword>
<dbReference type="PRINTS" id="PR00171">
    <property type="entry name" value="SUGRTRNSPORT"/>
</dbReference>
<feature type="transmembrane region" description="Helical" evidence="10">
    <location>
        <begin position="12"/>
        <end position="37"/>
    </location>
</feature>
<keyword evidence="7" id="KW-0408">Iron</keyword>
<evidence type="ECO:0000256" key="2">
    <source>
        <dbReference type="ARBA" id="ARBA00010992"/>
    </source>
</evidence>
<dbReference type="EMBL" id="JAYKXP010000012">
    <property type="protein sequence ID" value="KAK7051554.1"/>
    <property type="molecule type" value="Genomic_DNA"/>
</dbReference>
<evidence type="ECO:0000256" key="7">
    <source>
        <dbReference type="ARBA" id="ARBA00023004"/>
    </source>
</evidence>
<evidence type="ECO:0000256" key="6">
    <source>
        <dbReference type="ARBA" id="ARBA00022989"/>
    </source>
</evidence>
<dbReference type="InterPro" id="IPR005828">
    <property type="entry name" value="MFS_sugar_transport-like"/>
</dbReference>
<accession>A0AAW0DJK7</accession>
<reference evidence="12 13" key="1">
    <citation type="submission" date="2024-01" db="EMBL/GenBank/DDBJ databases">
        <title>A draft genome for a cacao thread blight-causing isolate of Paramarasmius palmivorus.</title>
        <authorList>
            <person name="Baruah I.K."/>
            <person name="Bukari Y."/>
            <person name="Amoako-Attah I."/>
            <person name="Meinhardt L.W."/>
            <person name="Bailey B.A."/>
            <person name="Cohen S.P."/>
        </authorList>
    </citation>
    <scope>NUCLEOTIDE SEQUENCE [LARGE SCALE GENOMIC DNA]</scope>
    <source>
        <strain evidence="12 13">GH-12</strain>
    </source>
</reference>
<dbReference type="NCBIfam" id="TIGR00879">
    <property type="entry name" value="SP"/>
    <property type="match status" value="1"/>
</dbReference>
<evidence type="ECO:0000256" key="9">
    <source>
        <dbReference type="ARBA" id="ARBA00049119"/>
    </source>
</evidence>
<dbReference type="GO" id="GO:0005506">
    <property type="term" value="F:iron ion binding"/>
    <property type="evidence" value="ECO:0007669"/>
    <property type="project" value="InterPro"/>
</dbReference>
<comment type="caution">
    <text evidence="12">The sequence shown here is derived from an EMBL/GenBank/DDBJ whole genome shotgun (WGS) entry which is preliminary data.</text>
</comment>
<evidence type="ECO:0000256" key="1">
    <source>
        <dbReference type="ARBA" id="ARBA00004141"/>
    </source>
</evidence>
<dbReference type="Pfam" id="PF00083">
    <property type="entry name" value="Sugar_tr"/>
    <property type="match status" value="1"/>
</dbReference>
<dbReference type="PANTHER" id="PTHR48022">
    <property type="entry name" value="PLASTIDIC GLUCOSE TRANSPORTER 4"/>
    <property type="match status" value="1"/>
</dbReference>
<feature type="transmembrane region" description="Helical" evidence="10">
    <location>
        <begin position="342"/>
        <end position="361"/>
    </location>
</feature>
<evidence type="ECO:0000256" key="5">
    <source>
        <dbReference type="ARBA" id="ARBA00022723"/>
    </source>
</evidence>
<evidence type="ECO:0000256" key="10">
    <source>
        <dbReference type="SAM" id="Phobius"/>
    </source>
</evidence>
<keyword evidence="5" id="KW-0479">Metal-binding</keyword>
<dbReference type="InterPro" id="IPR036396">
    <property type="entry name" value="Cyt_P450_sf"/>
</dbReference>
<feature type="transmembrane region" description="Helical" evidence="10">
    <location>
        <begin position="315"/>
        <end position="336"/>
    </location>
</feature>
<dbReference type="PROSITE" id="PS50850">
    <property type="entry name" value="MFS"/>
    <property type="match status" value="1"/>
</dbReference>
<feature type="transmembrane region" description="Helical" evidence="10">
    <location>
        <begin position="183"/>
        <end position="205"/>
    </location>
</feature>
<comment type="similarity">
    <text evidence="2">Belongs to the major facilitator superfamily. Sugar transporter (TC 2.A.1.1) family.</text>
</comment>
<feature type="domain" description="Major facilitator superfamily (MFS) profile" evidence="11">
    <location>
        <begin position="24"/>
        <end position="463"/>
    </location>
</feature>
<feature type="transmembrane region" description="Helical" evidence="10">
    <location>
        <begin position="416"/>
        <end position="433"/>
    </location>
</feature>
<feature type="transmembrane region" description="Helical" evidence="10">
    <location>
        <begin position="373"/>
        <end position="396"/>
    </location>
</feature>
<dbReference type="InterPro" id="IPR020846">
    <property type="entry name" value="MFS_dom"/>
</dbReference>
<dbReference type="GO" id="GO:0016705">
    <property type="term" value="F:oxidoreductase activity, acting on paired donors, with incorporation or reduction of molecular oxygen"/>
    <property type="evidence" value="ECO:0007669"/>
    <property type="project" value="InterPro"/>
</dbReference>
<keyword evidence="13" id="KW-1185">Reference proteome</keyword>
<dbReference type="PROSITE" id="PS00086">
    <property type="entry name" value="CYTOCHROME_P450"/>
    <property type="match status" value="1"/>
</dbReference>
<evidence type="ECO:0000256" key="4">
    <source>
        <dbReference type="ARBA" id="ARBA00022692"/>
    </source>
</evidence>
<feature type="transmembrane region" description="Helical" evidence="10">
    <location>
        <begin position="153"/>
        <end position="171"/>
    </location>
</feature>
<evidence type="ECO:0000259" key="11">
    <source>
        <dbReference type="PROSITE" id="PS50850"/>
    </source>
</evidence>
<feature type="transmembrane region" description="Helical" evidence="10">
    <location>
        <begin position="96"/>
        <end position="114"/>
    </location>
</feature>
<dbReference type="GO" id="GO:0016020">
    <property type="term" value="C:membrane"/>
    <property type="evidence" value="ECO:0007669"/>
    <property type="project" value="UniProtKB-SubCell"/>
</dbReference>
<keyword evidence="3" id="KW-0813">Transport</keyword>
<dbReference type="Proteomes" id="UP001383192">
    <property type="component" value="Unassembled WGS sequence"/>
</dbReference>
<dbReference type="CDD" id="cd11041">
    <property type="entry name" value="CYP503A1-like"/>
    <property type="match status" value="1"/>
</dbReference>
<dbReference type="Pfam" id="PF00067">
    <property type="entry name" value="p450"/>
    <property type="match status" value="1"/>
</dbReference>
<dbReference type="InterPro" id="IPR003663">
    <property type="entry name" value="Sugar/inositol_transpt"/>
</dbReference>
<dbReference type="GO" id="GO:0005351">
    <property type="term" value="F:carbohydrate:proton symporter activity"/>
    <property type="evidence" value="ECO:0007669"/>
    <property type="project" value="TreeGrafter"/>
</dbReference>
<evidence type="ECO:0000256" key="8">
    <source>
        <dbReference type="ARBA" id="ARBA00023136"/>
    </source>
</evidence>
<evidence type="ECO:0000313" key="12">
    <source>
        <dbReference type="EMBL" id="KAK7051554.1"/>
    </source>
</evidence>
<dbReference type="PANTHER" id="PTHR48022:SF28">
    <property type="entry name" value="MAJOR FACILITATOR SUPERFAMILY (MFS) PROFILE DOMAIN-CONTAINING PROTEIN-RELATED"/>
    <property type="match status" value="1"/>
</dbReference>
<dbReference type="SUPFAM" id="SSF48264">
    <property type="entry name" value="Cytochrome P450"/>
    <property type="match status" value="1"/>
</dbReference>
<keyword evidence="6 10" id="KW-1133">Transmembrane helix</keyword>
<dbReference type="Gene3D" id="1.20.1250.20">
    <property type="entry name" value="MFS general substrate transporter like domains"/>
    <property type="match status" value="1"/>
</dbReference>
<gene>
    <name evidence="12" type="ORF">VNI00_004533</name>
</gene>
<dbReference type="FunFam" id="1.20.1250.20:FF:000061">
    <property type="entry name" value="MFS sugar transporter"/>
    <property type="match status" value="1"/>
</dbReference>
<evidence type="ECO:0000313" key="13">
    <source>
        <dbReference type="Proteomes" id="UP001383192"/>
    </source>
</evidence>
<comment type="catalytic activity">
    <reaction evidence="9">
        <text>myo-inositol(out) + H(+)(out) = myo-inositol(in) + H(+)(in)</text>
        <dbReference type="Rhea" id="RHEA:60364"/>
        <dbReference type="ChEBI" id="CHEBI:15378"/>
        <dbReference type="ChEBI" id="CHEBI:17268"/>
    </reaction>
</comment>
<protein>
    <recommendedName>
        <fullName evidence="11">Major facilitator superfamily (MFS) profile domain-containing protein</fullName>
    </recommendedName>
</protein>
<dbReference type="AlphaFoldDB" id="A0AAW0DJK7"/>
<dbReference type="SUPFAM" id="SSF103473">
    <property type="entry name" value="MFS general substrate transporter"/>
    <property type="match status" value="1"/>
</dbReference>
<dbReference type="GO" id="GO:0020037">
    <property type="term" value="F:heme binding"/>
    <property type="evidence" value="ECO:0007669"/>
    <property type="project" value="InterPro"/>
</dbReference>
<feature type="transmembrane region" description="Helical" evidence="10">
    <location>
        <begin position="69"/>
        <end position="87"/>
    </location>
</feature>
<feature type="transmembrane region" description="Helical" evidence="10">
    <location>
        <begin position="440"/>
        <end position="459"/>
    </location>
</feature>
<dbReference type="InterPro" id="IPR001128">
    <property type="entry name" value="Cyt_P450"/>
</dbReference>
<keyword evidence="8 10" id="KW-0472">Membrane</keyword>
<proteinExistence type="inferred from homology"/>
<organism evidence="12 13">
    <name type="scientific">Paramarasmius palmivorus</name>
    <dbReference type="NCBI Taxonomy" id="297713"/>
    <lineage>
        <taxon>Eukaryota</taxon>
        <taxon>Fungi</taxon>
        <taxon>Dikarya</taxon>
        <taxon>Basidiomycota</taxon>
        <taxon>Agaricomycotina</taxon>
        <taxon>Agaricomycetes</taxon>
        <taxon>Agaricomycetidae</taxon>
        <taxon>Agaricales</taxon>
        <taxon>Marasmiineae</taxon>
        <taxon>Marasmiaceae</taxon>
        <taxon>Paramarasmius</taxon>
    </lineage>
</organism>
<name>A0AAW0DJK7_9AGAR</name>
<dbReference type="InterPro" id="IPR050360">
    <property type="entry name" value="MFS_Sugar_Transporters"/>
</dbReference>
<sequence>MRPIDQPYTFLINRVSAVWLLRAITIACGSGFMLFGYDQGVLGGLLTGTPFQAQFPALTTNSTLQGATVAIYEIGCAFGALGIFFWGEKLGRRRGIIYGMVILSIGAILQFMSYGLAQMIVGRIVTGLGNGMTTSTIPVWHSETSMSHNRGRNVCIELGVNIFGVMLAYWVDYGLRNNETGYQWRLPLALQVVFAVVTIFFVCFLPESPRWLANQGRVEEAREVIFMLETLEGDAREKATDVRLESILEAIRVERAAGTSSFKDCFRNGEQRFLHRVLLGCGSQMMQQVSGINLITYYAPVIFQKSVGLSRDRSLLLSGFNGLAYFVSSLVPIPLIERLGRRKLMLFGAVGMSICMALLAAMTEDTENFAKGVVASVCLFLFNFFFSVGWLAIPWLYPAEIAPLQIRAKAAALSTATNWLFTFLVVMITPVAIDSIAWKTYIVWACTNFVFVPITYFFYVETTGQTLEDIDLLFEGETSWVLGPSSARRAAEIRARRRAEEEAKIKGGYAGSDSDEKLRGIPTVGANSYFLSFITGFKSFKQGRTLVQEGYEKFQGQIYKIPLFTRWNVVVTTPQHIDDIRKASDDSLSFEEAVNETLQTVHTLGKAVADDPWHVPVVRGALTRNIGAKFDDVREEIVAAFEDEMPATTEWTKRRVTDSIFKIVARASNRLFVGLPLCRNPEFLDLNIRFTIQVVVSAMFINVFPEFLKPYVGGILTSVPKSIKEATRFLEPVIVERLQQQEQYGKDWPEKPNDFLSWLIDAASDSQRNVHDLVMRILTINFAAIHTSSMAFTDALYALAAHPQYVDELREEIEAIVEEHGWSKASLQQMRKLDSFLKETERTMGMGGLISDRRVLKDFTFSDGTTIPAGSTISIPNWAVHHDEKYYEDPHIFKPFRFAEMREDNGEGMKHQMVTPTMEYFLFGVGRHACPGRFFAVNELKTLITHVLMNYDVRFENLGVVPEPTWVGIASQPNQKAEVMFRKRQK</sequence>
<evidence type="ECO:0000256" key="3">
    <source>
        <dbReference type="ARBA" id="ARBA00022448"/>
    </source>
</evidence>
<feature type="transmembrane region" description="Helical" evidence="10">
    <location>
        <begin position="120"/>
        <end position="141"/>
    </location>
</feature>
<dbReference type="Gene3D" id="1.10.630.10">
    <property type="entry name" value="Cytochrome P450"/>
    <property type="match status" value="1"/>
</dbReference>
<comment type="subcellular location">
    <subcellularLocation>
        <location evidence="1">Membrane</location>
        <topology evidence="1">Multi-pass membrane protein</topology>
    </subcellularLocation>
</comment>
<dbReference type="GO" id="GO:0004497">
    <property type="term" value="F:monooxygenase activity"/>
    <property type="evidence" value="ECO:0007669"/>
    <property type="project" value="InterPro"/>
</dbReference>